<evidence type="ECO:0000259" key="5">
    <source>
        <dbReference type="PROSITE" id="PS51078"/>
    </source>
</evidence>
<dbReference type="GO" id="GO:0045892">
    <property type="term" value="P:negative regulation of DNA-templated transcription"/>
    <property type="evidence" value="ECO:0007669"/>
    <property type="project" value="TreeGrafter"/>
</dbReference>
<dbReference type="PROSITE" id="PS51077">
    <property type="entry name" value="HTH_ICLR"/>
    <property type="match status" value="1"/>
</dbReference>
<sequence length="267" mass="28982">MPKSDSDNQTAKYNAPALSKGLDILELLASQSKGMKKSEIAKALDRSISEIFRMLAVLSERGYVALDQKSECYSLTPRLFEIAHRHPPIRRLNAIAGEVMEDLARTLNQSVHLAILHNSDILVIAQTDPPGNNVTSVRLGARVPLILTASGAVLTYQKTQKARNALCAKLKDMPPDAMDQFERNILATKANGYCESPSAVIQGVYNISVPVFSYSGDVIAAITVPFIKRLVASNDATMEETRLALIQAGKQMSHLIGAGASDFEETS</sequence>
<dbReference type="SUPFAM" id="SSF55781">
    <property type="entry name" value="GAF domain-like"/>
    <property type="match status" value="1"/>
</dbReference>
<dbReference type="PANTHER" id="PTHR30136:SF7">
    <property type="entry name" value="HTH-TYPE TRANSCRIPTIONAL REGULATOR KDGR-RELATED"/>
    <property type="match status" value="1"/>
</dbReference>
<dbReference type="SUPFAM" id="SSF46785">
    <property type="entry name" value="Winged helix' DNA-binding domain"/>
    <property type="match status" value="1"/>
</dbReference>
<dbReference type="RefSeq" id="WP_039001280.1">
    <property type="nucleotide sequence ID" value="NZ_CP014327.1"/>
</dbReference>
<dbReference type="GO" id="GO:0003677">
    <property type="term" value="F:DNA binding"/>
    <property type="evidence" value="ECO:0007669"/>
    <property type="project" value="UniProtKB-KW"/>
</dbReference>
<dbReference type="STRING" id="1579316.RC74_14090"/>
<dbReference type="InterPro" id="IPR036390">
    <property type="entry name" value="WH_DNA-bd_sf"/>
</dbReference>
<keyword evidence="3" id="KW-0804">Transcription</keyword>
<dbReference type="AlphaFoldDB" id="A0A126V3I0"/>
<accession>A0A126V3I0</accession>
<gene>
    <name evidence="6" type="ORF">RC74_14090</name>
</gene>
<dbReference type="InterPro" id="IPR050707">
    <property type="entry name" value="HTH_MetabolicPath_Reg"/>
</dbReference>
<dbReference type="Pfam" id="PF09339">
    <property type="entry name" value="HTH_IclR"/>
    <property type="match status" value="1"/>
</dbReference>
<dbReference type="Gene3D" id="1.10.10.10">
    <property type="entry name" value="Winged helix-like DNA-binding domain superfamily/Winged helix DNA-binding domain"/>
    <property type="match status" value="1"/>
</dbReference>
<dbReference type="Proteomes" id="UP000070371">
    <property type="component" value="Chromosome"/>
</dbReference>
<evidence type="ECO:0000256" key="2">
    <source>
        <dbReference type="ARBA" id="ARBA00023125"/>
    </source>
</evidence>
<keyword evidence="7" id="KW-1185">Reference proteome</keyword>
<name>A0A126V3I0_9RHOB</name>
<organism evidence="6 7">
    <name type="scientific">Falsihalocynthiibacter arcticus</name>
    <dbReference type="NCBI Taxonomy" id="1579316"/>
    <lineage>
        <taxon>Bacteria</taxon>
        <taxon>Pseudomonadati</taxon>
        <taxon>Pseudomonadota</taxon>
        <taxon>Alphaproteobacteria</taxon>
        <taxon>Rhodobacterales</taxon>
        <taxon>Roseobacteraceae</taxon>
        <taxon>Falsihalocynthiibacter</taxon>
    </lineage>
</organism>
<dbReference type="InterPro" id="IPR014757">
    <property type="entry name" value="Tscrpt_reg_IclR_C"/>
</dbReference>
<dbReference type="OrthoDB" id="6057486at2"/>
<dbReference type="Pfam" id="PF01614">
    <property type="entry name" value="IclR_C"/>
    <property type="match status" value="1"/>
</dbReference>
<evidence type="ECO:0000259" key="4">
    <source>
        <dbReference type="PROSITE" id="PS51077"/>
    </source>
</evidence>
<keyword evidence="2" id="KW-0238">DNA-binding</keyword>
<dbReference type="SMART" id="SM00346">
    <property type="entry name" value="HTH_ICLR"/>
    <property type="match status" value="1"/>
</dbReference>
<dbReference type="Gene3D" id="3.30.450.40">
    <property type="match status" value="1"/>
</dbReference>
<evidence type="ECO:0008006" key="8">
    <source>
        <dbReference type="Google" id="ProtNLM"/>
    </source>
</evidence>
<dbReference type="InterPro" id="IPR029016">
    <property type="entry name" value="GAF-like_dom_sf"/>
</dbReference>
<feature type="domain" description="HTH iclR-type" evidence="4">
    <location>
        <begin position="15"/>
        <end position="77"/>
    </location>
</feature>
<feature type="domain" description="IclR-ED" evidence="5">
    <location>
        <begin position="78"/>
        <end position="258"/>
    </location>
</feature>
<proteinExistence type="predicted"/>
<dbReference type="PANTHER" id="PTHR30136">
    <property type="entry name" value="HELIX-TURN-HELIX TRANSCRIPTIONAL REGULATOR, ICLR FAMILY"/>
    <property type="match status" value="1"/>
</dbReference>
<evidence type="ECO:0000256" key="1">
    <source>
        <dbReference type="ARBA" id="ARBA00023015"/>
    </source>
</evidence>
<protein>
    <recommendedName>
        <fullName evidence="8">IclR family transcriptional regulator</fullName>
    </recommendedName>
</protein>
<dbReference type="EMBL" id="CP014327">
    <property type="protein sequence ID" value="AML52249.1"/>
    <property type="molecule type" value="Genomic_DNA"/>
</dbReference>
<evidence type="ECO:0000313" key="6">
    <source>
        <dbReference type="EMBL" id="AML52249.1"/>
    </source>
</evidence>
<reference evidence="6 7" key="1">
    <citation type="submission" date="2016-02" db="EMBL/GenBank/DDBJ databases">
        <title>Complete genome sequence of Halocynthiibacter arcticus PAMC 20958t from arctic marine sediment.</title>
        <authorList>
            <person name="Lee Y.M."/>
            <person name="Baek K."/>
            <person name="Lee H.K."/>
            <person name="Shin S.C."/>
        </authorList>
    </citation>
    <scope>NUCLEOTIDE SEQUENCE [LARGE SCALE GENOMIC DNA]</scope>
    <source>
        <strain evidence="6">PAMC 20958</strain>
    </source>
</reference>
<evidence type="ECO:0000313" key="7">
    <source>
        <dbReference type="Proteomes" id="UP000070371"/>
    </source>
</evidence>
<evidence type="ECO:0000256" key="3">
    <source>
        <dbReference type="ARBA" id="ARBA00023163"/>
    </source>
</evidence>
<dbReference type="InterPro" id="IPR036388">
    <property type="entry name" value="WH-like_DNA-bd_sf"/>
</dbReference>
<dbReference type="PROSITE" id="PS51078">
    <property type="entry name" value="ICLR_ED"/>
    <property type="match status" value="1"/>
</dbReference>
<keyword evidence="1" id="KW-0805">Transcription regulation</keyword>
<dbReference type="InterPro" id="IPR005471">
    <property type="entry name" value="Tscrpt_reg_IclR_N"/>
</dbReference>
<dbReference type="GO" id="GO:0003700">
    <property type="term" value="F:DNA-binding transcription factor activity"/>
    <property type="evidence" value="ECO:0007669"/>
    <property type="project" value="TreeGrafter"/>
</dbReference>
<dbReference type="KEGG" id="hat:RC74_14090"/>